<dbReference type="AlphaFoldDB" id="A0A3D4VC43"/>
<dbReference type="Proteomes" id="UP000264071">
    <property type="component" value="Unassembled WGS sequence"/>
</dbReference>
<organism evidence="4 5">
    <name type="scientific">Gemmatimonas aurantiaca</name>
    <dbReference type="NCBI Taxonomy" id="173480"/>
    <lineage>
        <taxon>Bacteria</taxon>
        <taxon>Pseudomonadati</taxon>
        <taxon>Gemmatimonadota</taxon>
        <taxon>Gemmatimonadia</taxon>
        <taxon>Gemmatimonadales</taxon>
        <taxon>Gemmatimonadaceae</taxon>
        <taxon>Gemmatimonas</taxon>
    </lineage>
</organism>
<dbReference type="InterPro" id="IPR005543">
    <property type="entry name" value="PASTA_dom"/>
</dbReference>
<keyword evidence="2" id="KW-0472">Membrane</keyword>
<name>A0A3D4VC43_9BACT</name>
<dbReference type="SMART" id="SM00740">
    <property type="entry name" value="PASTA"/>
    <property type="match status" value="1"/>
</dbReference>
<reference evidence="4 5" key="1">
    <citation type="journal article" date="2018" name="Nat. Biotechnol.">
        <title>A standardized bacterial taxonomy based on genome phylogeny substantially revises the tree of life.</title>
        <authorList>
            <person name="Parks D.H."/>
            <person name="Chuvochina M."/>
            <person name="Waite D.W."/>
            <person name="Rinke C."/>
            <person name="Skarshewski A."/>
            <person name="Chaumeil P.A."/>
            <person name="Hugenholtz P."/>
        </authorList>
    </citation>
    <scope>NUCLEOTIDE SEQUENCE [LARGE SCALE GENOMIC DNA]</scope>
    <source>
        <strain evidence="4">UBA8844</strain>
    </source>
</reference>
<protein>
    <submittedName>
        <fullName evidence="4">PASTA domain-containing protein</fullName>
    </submittedName>
</protein>
<evidence type="ECO:0000313" key="4">
    <source>
        <dbReference type="EMBL" id="HCT58700.1"/>
    </source>
</evidence>
<dbReference type="PROSITE" id="PS51178">
    <property type="entry name" value="PASTA"/>
    <property type="match status" value="1"/>
</dbReference>
<accession>A0A3D4VC43</accession>
<feature type="domain" description="PASTA" evidence="3">
    <location>
        <begin position="94"/>
        <end position="160"/>
    </location>
</feature>
<evidence type="ECO:0000256" key="1">
    <source>
        <dbReference type="SAM" id="MobiDB-lite"/>
    </source>
</evidence>
<feature type="region of interest" description="Disordered" evidence="1">
    <location>
        <begin position="70"/>
        <end position="92"/>
    </location>
</feature>
<evidence type="ECO:0000259" key="3">
    <source>
        <dbReference type="PROSITE" id="PS51178"/>
    </source>
</evidence>
<dbReference type="Pfam" id="PF03793">
    <property type="entry name" value="PASTA"/>
    <property type="match status" value="1"/>
</dbReference>
<dbReference type="EMBL" id="DPIY01000011">
    <property type="protein sequence ID" value="HCT58700.1"/>
    <property type="molecule type" value="Genomic_DNA"/>
</dbReference>
<keyword evidence="2" id="KW-0812">Transmembrane</keyword>
<dbReference type="Gene3D" id="3.30.10.20">
    <property type="match status" value="1"/>
</dbReference>
<dbReference type="CDD" id="cd06577">
    <property type="entry name" value="PASTA_pknB"/>
    <property type="match status" value="1"/>
</dbReference>
<evidence type="ECO:0000313" key="5">
    <source>
        <dbReference type="Proteomes" id="UP000264071"/>
    </source>
</evidence>
<keyword evidence="2" id="KW-1133">Transmembrane helix</keyword>
<proteinExistence type="predicted"/>
<sequence>MATNTKTSPRRRTSSGLARLWGLRALIAAAIGVAIGAGAGVMTVNKLEPGRTDSVDSLAVMLDSISKGRIPDAKPAGTPTADAAPAAPDSASLEPELVSVPAVTDLEEGDARNAILDAGLQVGEVQFRPSIKPAGIVLGTFPVSGARVPTKSAISLVLSDGRDPADTLQQHSLR</sequence>
<comment type="caution">
    <text evidence="4">The sequence shown here is derived from an EMBL/GenBank/DDBJ whole genome shotgun (WGS) entry which is preliminary data.</text>
</comment>
<feature type="compositionally biased region" description="Low complexity" evidence="1">
    <location>
        <begin position="73"/>
        <end position="92"/>
    </location>
</feature>
<feature type="transmembrane region" description="Helical" evidence="2">
    <location>
        <begin position="21"/>
        <end position="42"/>
    </location>
</feature>
<evidence type="ECO:0000256" key="2">
    <source>
        <dbReference type="SAM" id="Phobius"/>
    </source>
</evidence>
<gene>
    <name evidence="4" type="ORF">DGD08_15955</name>
</gene>